<dbReference type="InterPro" id="IPR036388">
    <property type="entry name" value="WH-like_DNA-bd_sf"/>
</dbReference>
<dbReference type="PRINTS" id="PR00038">
    <property type="entry name" value="HTHLUXR"/>
</dbReference>
<gene>
    <name evidence="4" type="ORF">SAMN05216377_106132</name>
</gene>
<dbReference type="GO" id="GO:0005737">
    <property type="term" value="C:cytoplasm"/>
    <property type="evidence" value="ECO:0007669"/>
    <property type="project" value="TreeGrafter"/>
</dbReference>
<keyword evidence="5" id="KW-1185">Reference proteome</keyword>
<keyword evidence="1" id="KW-0547">Nucleotide-binding</keyword>
<evidence type="ECO:0000313" key="5">
    <source>
        <dbReference type="Proteomes" id="UP000198967"/>
    </source>
</evidence>
<accession>A0A1G7N6I6</accession>
<dbReference type="Pfam" id="PF00196">
    <property type="entry name" value="GerE"/>
    <property type="match status" value="1"/>
</dbReference>
<dbReference type="InterPro" id="IPR016032">
    <property type="entry name" value="Sig_transdc_resp-reg_C-effctor"/>
</dbReference>
<dbReference type="STRING" id="366584.SAMN05216377_106132"/>
<dbReference type="InterPro" id="IPR000792">
    <property type="entry name" value="Tscrpt_reg_LuxR_C"/>
</dbReference>
<evidence type="ECO:0000313" key="4">
    <source>
        <dbReference type="EMBL" id="SDF68959.1"/>
    </source>
</evidence>
<dbReference type="SMART" id="SM00421">
    <property type="entry name" value="HTH_LUXR"/>
    <property type="match status" value="1"/>
</dbReference>
<protein>
    <submittedName>
        <fullName evidence="4">Predicted ATPase</fullName>
    </submittedName>
</protein>
<evidence type="ECO:0000259" key="3">
    <source>
        <dbReference type="PROSITE" id="PS50043"/>
    </source>
</evidence>
<dbReference type="GO" id="GO:0005524">
    <property type="term" value="F:ATP binding"/>
    <property type="evidence" value="ECO:0007669"/>
    <property type="project" value="UniProtKB-KW"/>
</dbReference>
<evidence type="ECO:0000256" key="2">
    <source>
        <dbReference type="ARBA" id="ARBA00022840"/>
    </source>
</evidence>
<dbReference type="PROSITE" id="PS50043">
    <property type="entry name" value="HTH_LUXR_2"/>
    <property type="match status" value="1"/>
</dbReference>
<reference evidence="4 5" key="1">
    <citation type="submission" date="2016-10" db="EMBL/GenBank/DDBJ databases">
        <authorList>
            <person name="de Groot N.N."/>
        </authorList>
    </citation>
    <scope>NUCLEOTIDE SEQUENCE [LARGE SCALE GENOMIC DNA]</scope>
    <source>
        <strain evidence="4 5">CGMCC 4.3143</strain>
    </source>
</reference>
<dbReference type="GO" id="GO:0003677">
    <property type="term" value="F:DNA binding"/>
    <property type="evidence" value="ECO:0007669"/>
    <property type="project" value="InterPro"/>
</dbReference>
<name>A0A1G7N6I6_PSEOR</name>
<proteinExistence type="predicted"/>
<keyword evidence="2" id="KW-0067">ATP-binding</keyword>
<dbReference type="GO" id="GO:0004016">
    <property type="term" value="F:adenylate cyclase activity"/>
    <property type="evidence" value="ECO:0007669"/>
    <property type="project" value="TreeGrafter"/>
</dbReference>
<dbReference type="CDD" id="cd06170">
    <property type="entry name" value="LuxR_C_like"/>
    <property type="match status" value="1"/>
</dbReference>
<dbReference type="Proteomes" id="UP000198967">
    <property type="component" value="Unassembled WGS sequence"/>
</dbReference>
<dbReference type="GO" id="GO:0006355">
    <property type="term" value="P:regulation of DNA-templated transcription"/>
    <property type="evidence" value="ECO:0007669"/>
    <property type="project" value="InterPro"/>
</dbReference>
<dbReference type="PANTHER" id="PTHR16305:SF35">
    <property type="entry name" value="TRANSCRIPTIONAL ACTIVATOR DOMAIN"/>
    <property type="match status" value="1"/>
</dbReference>
<organism evidence="4 5">
    <name type="scientific">Pseudonocardia oroxyli</name>
    <dbReference type="NCBI Taxonomy" id="366584"/>
    <lineage>
        <taxon>Bacteria</taxon>
        <taxon>Bacillati</taxon>
        <taxon>Actinomycetota</taxon>
        <taxon>Actinomycetes</taxon>
        <taxon>Pseudonocardiales</taxon>
        <taxon>Pseudonocardiaceae</taxon>
        <taxon>Pseudonocardia</taxon>
    </lineage>
</organism>
<dbReference type="PANTHER" id="PTHR16305">
    <property type="entry name" value="TESTICULAR SOLUBLE ADENYLYL CYCLASE"/>
    <property type="match status" value="1"/>
</dbReference>
<dbReference type="EMBL" id="FNBE01000006">
    <property type="protein sequence ID" value="SDF68959.1"/>
    <property type="molecule type" value="Genomic_DNA"/>
</dbReference>
<dbReference type="SUPFAM" id="SSF46894">
    <property type="entry name" value="C-terminal effector domain of the bipartite response regulators"/>
    <property type="match status" value="1"/>
</dbReference>
<evidence type="ECO:0000256" key="1">
    <source>
        <dbReference type="ARBA" id="ARBA00022741"/>
    </source>
</evidence>
<dbReference type="Pfam" id="PF13191">
    <property type="entry name" value="AAA_16"/>
    <property type="match status" value="1"/>
</dbReference>
<dbReference type="SUPFAM" id="SSF52540">
    <property type="entry name" value="P-loop containing nucleoside triphosphate hydrolases"/>
    <property type="match status" value="1"/>
</dbReference>
<sequence length="903" mass="94938">MGRAAELAALTARLEAALAGEPGAVLLAGEPGIGKTRLASELERLAGARAVPVLWGGCSEDRGAPTYWPWRRIVRSWRASGGEVPASLAALDGPPPPHAAAGPAERFALFDAVGGFLAAAAAPAGLVLVLDDLQWADPDAVALLAHVAREPGARLLLIGTCRPAELRTPLNAVPGTRLDLRGLAEDEVARLTGDAAAAAGLTARTGGNPFFVTALGTAPGSVPGSVRDVVARRVARLPADCRQALGWVAVAGRECDAGLVAGLAGQLGSGPPADPFAVLAPALAEGVLLRTGSRVRFPHDLVREALLLDLPDRSAIHAALARTLAPRAADPDVLPELAGHALAALPSGDRDTALRWARDAGELALRTLAHAEAARLLGRVLDERADPPAERLALLLRTAEVLGWSHAIGAASERAVEAAALARKLGDVEGLARAALVLPAVSEFEWLRLSGPWAAEALAALPEADSALRARLLAQHAHAHALAGDTAVMDRISAEALAMAERLDDPRALADALRARQLARAGPDGNAERLELGTRLLTLADRTGDPDDALWGRLWRFDALLQAGRVDEAEAEVERLAPLVARLRRPLAEVHLLRCRIAPLFGRGRWAELHALNREVEELGVEGGHEGVRLTAMAVRYLVAVQTGDDEADRADLLAIAAAASAPQALLIQANIALWYVTDGRRDLAVPWYRRIPPTGSPRIPNYSSLVVEACRAVVATELGDRAAAEACYLWLRPHADLHLVGGAGAITTSGSMQFAAGVAAIGAGRSEEAVRHLRRAVEINAAARLDPFTAAAQARLAEELRRRDHRADRAEAEELARAALATARLLGLKPLLARLEQTGSGPLSAREAEIAAFVAQGLTNRQIAAAAHISERTVETHVQHILAKLGFSGRSQIAAWVARGHR</sequence>
<dbReference type="AlphaFoldDB" id="A0A1G7N6I6"/>
<feature type="domain" description="HTH luxR-type" evidence="3">
    <location>
        <begin position="837"/>
        <end position="902"/>
    </location>
</feature>
<dbReference type="Gene3D" id="1.10.10.10">
    <property type="entry name" value="Winged helix-like DNA-binding domain superfamily/Winged helix DNA-binding domain"/>
    <property type="match status" value="1"/>
</dbReference>
<dbReference type="InterPro" id="IPR041664">
    <property type="entry name" value="AAA_16"/>
</dbReference>
<dbReference type="InterPro" id="IPR027417">
    <property type="entry name" value="P-loop_NTPase"/>
</dbReference>